<feature type="transmembrane region" description="Helical" evidence="6">
    <location>
        <begin position="106"/>
        <end position="127"/>
    </location>
</feature>
<keyword evidence="8" id="KW-1185">Reference proteome</keyword>
<organism evidence="7 8">
    <name type="scientific">Stenotrophobium rhamnosiphilum</name>
    <dbReference type="NCBI Taxonomy" id="2029166"/>
    <lineage>
        <taxon>Bacteria</taxon>
        <taxon>Pseudomonadati</taxon>
        <taxon>Pseudomonadota</taxon>
        <taxon>Gammaproteobacteria</taxon>
        <taxon>Nevskiales</taxon>
        <taxon>Nevskiaceae</taxon>
        <taxon>Stenotrophobium</taxon>
    </lineage>
</organism>
<feature type="transmembrane region" description="Helical" evidence="6">
    <location>
        <begin position="360"/>
        <end position="381"/>
    </location>
</feature>
<proteinExistence type="predicted"/>
<feature type="transmembrane region" description="Helical" evidence="6">
    <location>
        <begin position="246"/>
        <end position="266"/>
    </location>
</feature>
<dbReference type="AlphaFoldDB" id="A0A2T5MKJ1"/>
<dbReference type="Proteomes" id="UP000244248">
    <property type="component" value="Unassembled WGS sequence"/>
</dbReference>
<feature type="transmembrane region" description="Helical" evidence="6">
    <location>
        <begin position="139"/>
        <end position="159"/>
    </location>
</feature>
<sequence>MTRNFDSSYLQSGRFLFSLLLVGMTGMSSTTIAPILLGTFIDGLGISEQQAGYVFAMEQAAYMVGLLWFSLHGHVFKRDQVATIAMWTVLLSCALTTLASSYPQLAAARILAGLGIGVTLAVLYSALAARPNPQRDYSIAGVSLLLYAAALLMLSGVVARDFGSSGLMALSAVLAAAGLLSARRLPSRMPPQTDASSGKIQPSASGNIGALIRLGLTMLFVYAGHAALWTYQERIGLHVGLDQQSVALLLGISVLGGAAGAALALLWGQRSGLLIPQAVSYLIVISSALLLAHGNSVATFAAGAVLIKIGWFLGLPYLQGAIATLDSSGRWNSAGGALQAGGAALGPAMAATVVSGGYSYVAWVSVSCYLICLLLSVGILVQMDRRARKSAL</sequence>
<dbReference type="RefSeq" id="WP_107938810.1">
    <property type="nucleotide sequence ID" value="NZ_QANS01000001.1"/>
</dbReference>
<dbReference type="PANTHER" id="PTHR43124">
    <property type="entry name" value="PURINE EFFLUX PUMP PBUE"/>
    <property type="match status" value="1"/>
</dbReference>
<feature type="transmembrane region" description="Helical" evidence="6">
    <location>
        <begin position="273"/>
        <end position="292"/>
    </location>
</feature>
<reference evidence="7 8" key="1">
    <citation type="submission" date="2018-04" db="EMBL/GenBank/DDBJ databases">
        <title>Novel species isolated from glacier.</title>
        <authorList>
            <person name="Liu Q."/>
            <person name="Xin Y.-H."/>
        </authorList>
    </citation>
    <scope>NUCLEOTIDE SEQUENCE [LARGE SCALE GENOMIC DNA]</scope>
    <source>
        <strain evidence="7 8">GT1R17</strain>
    </source>
</reference>
<feature type="transmembrane region" description="Helical" evidence="6">
    <location>
        <begin position="331"/>
        <end position="354"/>
    </location>
</feature>
<evidence type="ECO:0000256" key="5">
    <source>
        <dbReference type="ARBA" id="ARBA00023136"/>
    </source>
</evidence>
<evidence type="ECO:0008006" key="9">
    <source>
        <dbReference type="Google" id="ProtNLM"/>
    </source>
</evidence>
<dbReference type="Gene3D" id="1.20.1250.20">
    <property type="entry name" value="MFS general substrate transporter like domains"/>
    <property type="match status" value="1"/>
</dbReference>
<evidence type="ECO:0000313" key="7">
    <source>
        <dbReference type="EMBL" id="PTU33103.1"/>
    </source>
</evidence>
<dbReference type="InterPro" id="IPR050189">
    <property type="entry name" value="MFS_Efflux_Transporters"/>
</dbReference>
<feature type="transmembrane region" description="Helical" evidence="6">
    <location>
        <begin position="165"/>
        <end position="182"/>
    </location>
</feature>
<evidence type="ECO:0000256" key="6">
    <source>
        <dbReference type="SAM" id="Phobius"/>
    </source>
</evidence>
<feature type="transmembrane region" description="Helical" evidence="6">
    <location>
        <begin position="81"/>
        <end position="100"/>
    </location>
</feature>
<name>A0A2T5MKJ1_9GAMM</name>
<comment type="subcellular location">
    <subcellularLocation>
        <location evidence="1">Cell membrane</location>
        <topology evidence="1">Multi-pass membrane protein</topology>
    </subcellularLocation>
</comment>
<comment type="caution">
    <text evidence="7">The sequence shown here is derived from an EMBL/GenBank/DDBJ whole genome shotgun (WGS) entry which is preliminary data.</text>
</comment>
<keyword evidence="2" id="KW-1003">Cell membrane</keyword>
<accession>A0A2T5MKJ1</accession>
<feature type="transmembrane region" description="Helical" evidence="6">
    <location>
        <begin position="50"/>
        <end position="69"/>
    </location>
</feature>
<dbReference type="PANTHER" id="PTHR43124:SF10">
    <property type="entry name" value="PURINE EFFLUX PUMP PBUE"/>
    <property type="match status" value="1"/>
</dbReference>
<dbReference type="InterPro" id="IPR011701">
    <property type="entry name" value="MFS"/>
</dbReference>
<keyword evidence="5 6" id="KW-0472">Membrane</keyword>
<dbReference type="SUPFAM" id="SSF103473">
    <property type="entry name" value="MFS general substrate transporter"/>
    <property type="match status" value="1"/>
</dbReference>
<feature type="transmembrane region" description="Helical" evidence="6">
    <location>
        <begin position="210"/>
        <end position="231"/>
    </location>
</feature>
<evidence type="ECO:0000256" key="2">
    <source>
        <dbReference type="ARBA" id="ARBA00022475"/>
    </source>
</evidence>
<evidence type="ECO:0000256" key="3">
    <source>
        <dbReference type="ARBA" id="ARBA00022692"/>
    </source>
</evidence>
<feature type="transmembrane region" description="Helical" evidence="6">
    <location>
        <begin position="15"/>
        <end position="38"/>
    </location>
</feature>
<gene>
    <name evidence="7" type="ORF">CJD38_03080</name>
</gene>
<dbReference type="GO" id="GO:0005886">
    <property type="term" value="C:plasma membrane"/>
    <property type="evidence" value="ECO:0007669"/>
    <property type="project" value="UniProtKB-SubCell"/>
</dbReference>
<dbReference type="OrthoDB" id="9148357at2"/>
<dbReference type="GO" id="GO:0022857">
    <property type="term" value="F:transmembrane transporter activity"/>
    <property type="evidence" value="ECO:0007669"/>
    <property type="project" value="InterPro"/>
</dbReference>
<keyword evidence="3 6" id="KW-0812">Transmembrane</keyword>
<dbReference type="EMBL" id="QANS01000001">
    <property type="protein sequence ID" value="PTU33103.1"/>
    <property type="molecule type" value="Genomic_DNA"/>
</dbReference>
<protein>
    <recommendedName>
        <fullName evidence="9">MFS transporter</fullName>
    </recommendedName>
</protein>
<feature type="transmembrane region" description="Helical" evidence="6">
    <location>
        <begin position="298"/>
        <end position="319"/>
    </location>
</feature>
<evidence type="ECO:0000256" key="4">
    <source>
        <dbReference type="ARBA" id="ARBA00022989"/>
    </source>
</evidence>
<evidence type="ECO:0000256" key="1">
    <source>
        <dbReference type="ARBA" id="ARBA00004651"/>
    </source>
</evidence>
<dbReference type="InterPro" id="IPR036259">
    <property type="entry name" value="MFS_trans_sf"/>
</dbReference>
<evidence type="ECO:0000313" key="8">
    <source>
        <dbReference type="Proteomes" id="UP000244248"/>
    </source>
</evidence>
<dbReference type="Pfam" id="PF07690">
    <property type="entry name" value="MFS_1"/>
    <property type="match status" value="1"/>
</dbReference>
<keyword evidence="4 6" id="KW-1133">Transmembrane helix</keyword>